<dbReference type="Proteomes" id="UP000324222">
    <property type="component" value="Unassembled WGS sequence"/>
</dbReference>
<dbReference type="AlphaFoldDB" id="A0A5B7GPT4"/>
<evidence type="ECO:0000313" key="2">
    <source>
        <dbReference type="EMBL" id="MPC59227.1"/>
    </source>
</evidence>
<accession>A0A5B7GPT4</accession>
<keyword evidence="3" id="KW-1185">Reference proteome</keyword>
<proteinExistence type="predicted"/>
<protein>
    <submittedName>
        <fullName evidence="2">Uncharacterized protein</fullName>
    </submittedName>
</protein>
<feature type="region of interest" description="Disordered" evidence="1">
    <location>
        <begin position="199"/>
        <end position="220"/>
    </location>
</feature>
<dbReference type="EMBL" id="VSRR010016368">
    <property type="protein sequence ID" value="MPC59227.1"/>
    <property type="molecule type" value="Genomic_DNA"/>
</dbReference>
<evidence type="ECO:0000313" key="3">
    <source>
        <dbReference type="Proteomes" id="UP000324222"/>
    </source>
</evidence>
<organism evidence="2 3">
    <name type="scientific">Portunus trituberculatus</name>
    <name type="common">Swimming crab</name>
    <name type="synonym">Neptunus trituberculatus</name>
    <dbReference type="NCBI Taxonomy" id="210409"/>
    <lineage>
        <taxon>Eukaryota</taxon>
        <taxon>Metazoa</taxon>
        <taxon>Ecdysozoa</taxon>
        <taxon>Arthropoda</taxon>
        <taxon>Crustacea</taxon>
        <taxon>Multicrustacea</taxon>
        <taxon>Malacostraca</taxon>
        <taxon>Eumalacostraca</taxon>
        <taxon>Eucarida</taxon>
        <taxon>Decapoda</taxon>
        <taxon>Pleocyemata</taxon>
        <taxon>Brachyura</taxon>
        <taxon>Eubrachyura</taxon>
        <taxon>Portunoidea</taxon>
        <taxon>Portunidae</taxon>
        <taxon>Portuninae</taxon>
        <taxon>Portunus</taxon>
    </lineage>
</organism>
<name>A0A5B7GPT4_PORTR</name>
<sequence>MVPPWYSGTIRAFEVQGPRGLQVHKFKSCPRSECSITPPILSAGLTVMRCVALSWVMSVGVSVRSLPVSIMRCSLPRHSGAYDSLMLQCKQCQCFLRALGSHHTTTSRSAPQHSASSSFSCDLLRFVPLRRSCSFQCSSFLFLLGGLLGPCRLSHSLQYPKGAVCGGEVFRLYDVELEGPGEVESLESQSAVLQSHSFSSLQKERTENNPTHQHTAVGVT</sequence>
<gene>
    <name evidence="2" type="ORF">E2C01_053242</name>
</gene>
<evidence type="ECO:0000256" key="1">
    <source>
        <dbReference type="SAM" id="MobiDB-lite"/>
    </source>
</evidence>
<comment type="caution">
    <text evidence="2">The sequence shown here is derived from an EMBL/GenBank/DDBJ whole genome shotgun (WGS) entry which is preliminary data.</text>
</comment>
<reference evidence="2 3" key="1">
    <citation type="submission" date="2019-05" db="EMBL/GenBank/DDBJ databases">
        <title>Another draft genome of Portunus trituberculatus and its Hox gene families provides insights of decapod evolution.</title>
        <authorList>
            <person name="Jeong J.-H."/>
            <person name="Song I."/>
            <person name="Kim S."/>
            <person name="Choi T."/>
            <person name="Kim D."/>
            <person name="Ryu S."/>
            <person name="Kim W."/>
        </authorList>
    </citation>
    <scope>NUCLEOTIDE SEQUENCE [LARGE SCALE GENOMIC DNA]</scope>
    <source>
        <tissue evidence="2">Muscle</tissue>
    </source>
</reference>